<reference evidence="4" key="1">
    <citation type="submission" date="2022-07" db="EMBL/GenBank/DDBJ databases">
        <title>Genome Sequence of Leucocoprinus birnbaumii.</title>
        <authorList>
            <person name="Buettner E."/>
        </authorList>
    </citation>
    <scope>NUCLEOTIDE SEQUENCE</scope>
    <source>
        <strain evidence="4">VT141</strain>
    </source>
</reference>
<dbReference type="Gene3D" id="3.40.50.720">
    <property type="entry name" value="NAD(P)-binding Rossmann-like Domain"/>
    <property type="match status" value="3"/>
</dbReference>
<sequence>MAIALPPAKVLVTGANGYLGMWIVRTLLEQGYSVRVTVRVASKGTSNGTLPSVFIKPAIQGTTGILQSAFEFGSNIKRVVITSSAAWKFYEKNKSKLNWDLTVVIPPVLLEPGIQEIPGGPSDLNASFKWLYESTLNTLAQTQEFLGNSSVWVDVRDAARGHMLALQKEDAGGECIIVSTGPFVWQDLADAASALNPWPLPNHPAPKGNLELERTYFTYFKTEKRERILGMVQSEMKTMEEPVKDALEDFAQRGW</sequence>
<evidence type="ECO:0000313" key="5">
    <source>
        <dbReference type="Proteomes" id="UP001213000"/>
    </source>
</evidence>
<name>A0AAD5YRC5_9AGAR</name>
<proteinExistence type="inferred from homology"/>
<dbReference type="GO" id="GO:0016616">
    <property type="term" value="F:oxidoreductase activity, acting on the CH-OH group of donors, NAD or NADP as acceptor"/>
    <property type="evidence" value="ECO:0007669"/>
    <property type="project" value="TreeGrafter"/>
</dbReference>
<dbReference type="AlphaFoldDB" id="A0AAD5YRC5"/>
<protein>
    <recommendedName>
        <fullName evidence="3">NAD-dependent epimerase/dehydratase domain-containing protein</fullName>
    </recommendedName>
</protein>
<dbReference type="InterPro" id="IPR050425">
    <property type="entry name" value="NAD(P)_dehydrat-like"/>
</dbReference>
<organism evidence="4 5">
    <name type="scientific">Leucocoprinus birnbaumii</name>
    <dbReference type="NCBI Taxonomy" id="56174"/>
    <lineage>
        <taxon>Eukaryota</taxon>
        <taxon>Fungi</taxon>
        <taxon>Dikarya</taxon>
        <taxon>Basidiomycota</taxon>
        <taxon>Agaricomycotina</taxon>
        <taxon>Agaricomycetes</taxon>
        <taxon>Agaricomycetidae</taxon>
        <taxon>Agaricales</taxon>
        <taxon>Agaricineae</taxon>
        <taxon>Agaricaceae</taxon>
        <taxon>Leucocoprinus</taxon>
    </lineage>
</organism>
<comment type="similarity">
    <text evidence="2">Belongs to the NAD(P)-dependent epimerase/dehydratase family. Dihydroflavonol-4-reductase subfamily.</text>
</comment>
<keyword evidence="5" id="KW-1185">Reference proteome</keyword>
<comment type="caution">
    <text evidence="4">The sequence shown here is derived from an EMBL/GenBank/DDBJ whole genome shotgun (WGS) entry which is preliminary data.</text>
</comment>
<evidence type="ECO:0000313" key="4">
    <source>
        <dbReference type="EMBL" id="KAJ3563426.1"/>
    </source>
</evidence>
<dbReference type="PANTHER" id="PTHR10366">
    <property type="entry name" value="NAD DEPENDENT EPIMERASE/DEHYDRATASE"/>
    <property type="match status" value="1"/>
</dbReference>
<evidence type="ECO:0000259" key="3">
    <source>
        <dbReference type="Pfam" id="PF01370"/>
    </source>
</evidence>
<dbReference type="EMBL" id="JANIEX010000761">
    <property type="protein sequence ID" value="KAJ3563426.1"/>
    <property type="molecule type" value="Genomic_DNA"/>
</dbReference>
<accession>A0AAD5YRC5</accession>
<evidence type="ECO:0000256" key="1">
    <source>
        <dbReference type="ARBA" id="ARBA00023002"/>
    </source>
</evidence>
<evidence type="ECO:0000256" key="2">
    <source>
        <dbReference type="ARBA" id="ARBA00023445"/>
    </source>
</evidence>
<dbReference type="InterPro" id="IPR036291">
    <property type="entry name" value="NAD(P)-bd_dom_sf"/>
</dbReference>
<dbReference type="PANTHER" id="PTHR10366:SF564">
    <property type="entry name" value="STEROL-4-ALPHA-CARBOXYLATE 3-DEHYDROGENASE, DECARBOXYLATING"/>
    <property type="match status" value="1"/>
</dbReference>
<feature type="domain" description="NAD-dependent epimerase/dehydratase" evidence="3">
    <location>
        <begin position="10"/>
        <end position="44"/>
    </location>
</feature>
<keyword evidence="1" id="KW-0560">Oxidoreductase</keyword>
<dbReference type="Pfam" id="PF01370">
    <property type="entry name" value="Epimerase"/>
    <property type="match status" value="1"/>
</dbReference>
<dbReference type="SUPFAM" id="SSF51735">
    <property type="entry name" value="NAD(P)-binding Rossmann-fold domains"/>
    <property type="match status" value="1"/>
</dbReference>
<gene>
    <name evidence="4" type="ORF">NP233_g8946</name>
</gene>
<dbReference type="Proteomes" id="UP001213000">
    <property type="component" value="Unassembled WGS sequence"/>
</dbReference>
<dbReference type="InterPro" id="IPR001509">
    <property type="entry name" value="Epimerase_deHydtase"/>
</dbReference>